<keyword evidence="2" id="KW-1185">Reference proteome</keyword>
<evidence type="ECO:0000313" key="1">
    <source>
        <dbReference type="EMBL" id="KOO23358.1"/>
    </source>
</evidence>
<accession>A0A0M0JAV7</accession>
<dbReference type="CDD" id="cd02440">
    <property type="entry name" value="AdoMet_MTases"/>
    <property type="match status" value="1"/>
</dbReference>
<dbReference type="Pfam" id="PF13489">
    <property type="entry name" value="Methyltransf_23"/>
    <property type="match status" value="1"/>
</dbReference>
<protein>
    <recommendedName>
        <fullName evidence="3">Methyltransferase type 11 domain-containing protein</fullName>
    </recommendedName>
</protein>
<dbReference type="InterPro" id="IPR029063">
    <property type="entry name" value="SAM-dependent_MTases_sf"/>
</dbReference>
<comment type="caution">
    <text evidence="1">The sequence shown here is derived from an EMBL/GenBank/DDBJ whole genome shotgun (WGS) entry which is preliminary data.</text>
</comment>
<evidence type="ECO:0000313" key="2">
    <source>
        <dbReference type="Proteomes" id="UP000037460"/>
    </source>
</evidence>
<name>A0A0M0JAV7_9EUKA</name>
<dbReference type="Proteomes" id="UP000037460">
    <property type="component" value="Unassembled WGS sequence"/>
</dbReference>
<proteinExistence type="predicted"/>
<dbReference type="Gene3D" id="3.40.50.150">
    <property type="entry name" value="Vaccinia Virus protein VP39"/>
    <property type="match status" value="1"/>
</dbReference>
<organism evidence="1 2">
    <name type="scientific">Chrysochromulina tobinii</name>
    <dbReference type="NCBI Taxonomy" id="1460289"/>
    <lineage>
        <taxon>Eukaryota</taxon>
        <taxon>Haptista</taxon>
        <taxon>Haptophyta</taxon>
        <taxon>Prymnesiophyceae</taxon>
        <taxon>Prymnesiales</taxon>
        <taxon>Chrysochromulinaceae</taxon>
        <taxon>Chrysochromulina</taxon>
    </lineage>
</organism>
<sequence>MLNARPDINATSITLVDPGINGYLRSGNTLYKNGFLNGVPVDLHSIGAEEVPYSENETFDVVVMINCIEHTFNAFATLETAYRLLRPRGLFIFQERAVRLSENDQIYHPVRLPLHFYDWWLGLLYDEIYRFRGKHPTLKRFLEGEVYFIGRKNGRKTRN</sequence>
<dbReference type="SUPFAM" id="SSF53335">
    <property type="entry name" value="S-adenosyl-L-methionine-dependent methyltransferases"/>
    <property type="match status" value="1"/>
</dbReference>
<dbReference type="EMBL" id="JWZX01003200">
    <property type="protein sequence ID" value="KOO23358.1"/>
    <property type="molecule type" value="Genomic_DNA"/>
</dbReference>
<reference evidence="2" key="1">
    <citation type="journal article" date="2015" name="PLoS Genet.">
        <title>Genome Sequence and Transcriptome Analyses of Chrysochromulina tobin: Metabolic Tools for Enhanced Algal Fitness in the Prominent Order Prymnesiales (Haptophyceae).</title>
        <authorList>
            <person name="Hovde B.T."/>
            <person name="Deodato C.R."/>
            <person name="Hunsperger H.M."/>
            <person name="Ryken S.A."/>
            <person name="Yost W."/>
            <person name="Jha R.K."/>
            <person name="Patterson J."/>
            <person name="Monnat R.J. Jr."/>
            <person name="Barlow S.B."/>
            <person name="Starkenburg S.R."/>
            <person name="Cattolico R.A."/>
        </authorList>
    </citation>
    <scope>NUCLEOTIDE SEQUENCE</scope>
    <source>
        <strain evidence="2">CCMP291</strain>
    </source>
</reference>
<dbReference type="AlphaFoldDB" id="A0A0M0JAV7"/>
<gene>
    <name evidence="1" type="ORF">Ctob_005151</name>
</gene>
<dbReference type="OrthoDB" id="442731at2759"/>
<evidence type="ECO:0008006" key="3">
    <source>
        <dbReference type="Google" id="ProtNLM"/>
    </source>
</evidence>